<dbReference type="RefSeq" id="WP_095074829.1">
    <property type="nucleotide sequence ID" value="NZ_LT899436.1"/>
</dbReference>
<dbReference type="Proteomes" id="UP000215214">
    <property type="component" value="Chromosome TJEJU"/>
</dbReference>
<sequence length="167" mass="19304">MKTAFSIIIISFGLIFVACKSEKKEVTPSKLTEISKQSLKTFMVGKWETQYIKIEYQTYQKSDSSYVFEDDFSKPNSGRAQSKYVNNGTFTAWFKQPDSSKVGETNGNWKTKGSDSLYVDYQYSGKQVQVWYTIDQKENQFTGTVTYDWDNDGENDDTLIMKSKRIQ</sequence>
<keyword evidence="2" id="KW-1185">Reference proteome</keyword>
<dbReference type="OrthoDB" id="1201418at2"/>
<name>A0A238UEK0_9FLAO</name>
<accession>A0A238UEK0</accession>
<protein>
    <recommendedName>
        <fullName evidence="3">Lipoprotein</fullName>
    </recommendedName>
</protein>
<dbReference type="KEGG" id="tje:TJEJU_4009"/>
<evidence type="ECO:0008006" key="3">
    <source>
        <dbReference type="Google" id="ProtNLM"/>
    </source>
</evidence>
<dbReference type="EMBL" id="LT899436">
    <property type="protein sequence ID" value="SNR17637.1"/>
    <property type="molecule type" value="Genomic_DNA"/>
</dbReference>
<dbReference type="AlphaFoldDB" id="A0A238UEK0"/>
<organism evidence="1 2">
    <name type="scientific">Tenacibaculum jejuense</name>
    <dbReference type="NCBI Taxonomy" id="584609"/>
    <lineage>
        <taxon>Bacteria</taxon>
        <taxon>Pseudomonadati</taxon>
        <taxon>Bacteroidota</taxon>
        <taxon>Flavobacteriia</taxon>
        <taxon>Flavobacteriales</taxon>
        <taxon>Flavobacteriaceae</taxon>
        <taxon>Tenacibaculum</taxon>
    </lineage>
</organism>
<evidence type="ECO:0000313" key="1">
    <source>
        <dbReference type="EMBL" id="SNR17637.1"/>
    </source>
</evidence>
<dbReference type="PROSITE" id="PS51257">
    <property type="entry name" value="PROKAR_LIPOPROTEIN"/>
    <property type="match status" value="1"/>
</dbReference>
<proteinExistence type="predicted"/>
<gene>
    <name evidence="1" type="ORF">TJEJU_4009</name>
</gene>
<reference evidence="1 2" key="1">
    <citation type="submission" date="2017-07" db="EMBL/GenBank/DDBJ databases">
        <authorList>
            <person name="Sun Z.S."/>
            <person name="Albrecht U."/>
            <person name="Echele G."/>
            <person name="Lee C.C."/>
        </authorList>
    </citation>
    <scope>NUCLEOTIDE SEQUENCE [LARGE SCALE GENOMIC DNA]</scope>
    <source>
        <strain evidence="2">type strain: KCTC 22618</strain>
    </source>
</reference>
<evidence type="ECO:0000313" key="2">
    <source>
        <dbReference type="Proteomes" id="UP000215214"/>
    </source>
</evidence>